<dbReference type="Pfam" id="PF06305">
    <property type="entry name" value="LapA_dom"/>
    <property type="match status" value="1"/>
</dbReference>
<dbReference type="Proteomes" id="UP001148203">
    <property type="component" value="Unassembled WGS sequence"/>
</dbReference>
<evidence type="ECO:0000256" key="5">
    <source>
        <dbReference type="SAM" id="Phobius"/>
    </source>
</evidence>
<evidence type="ECO:0000313" key="8">
    <source>
        <dbReference type="Proteomes" id="UP001148203"/>
    </source>
</evidence>
<name>A0ABT5NVE3_9PSED</name>
<reference evidence="7 8" key="1">
    <citation type="submission" date="2022-05" db="EMBL/GenBank/DDBJ databases">
        <title>Novel Pseudomonas spp. Isolated from a Rainbow Trout Aquaculture Facility.</title>
        <authorList>
            <person name="Testerman T."/>
            <person name="Graf J."/>
        </authorList>
    </citation>
    <scope>NUCLEOTIDE SEQUENCE [LARGE SCALE GENOMIC DNA]</scope>
    <source>
        <strain evidence="7 8">ID681</strain>
    </source>
</reference>
<evidence type="ECO:0000313" key="7">
    <source>
        <dbReference type="EMBL" id="MDD0992161.1"/>
    </source>
</evidence>
<feature type="transmembrane region" description="Helical" evidence="5">
    <location>
        <begin position="45"/>
        <end position="69"/>
    </location>
</feature>
<feature type="domain" description="Lipopolysaccharide assembly protein A" evidence="6">
    <location>
        <begin position="26"/>
        <end position="82"/>
    </location>
</feature>
<dbReference type="EMBL" id="JAMDGY010000052">
    <property type="protein sequence ID" value="MDD0992161.1"/>
    <property type="molecule type" value="Genomic_DNA"/>
</dbReference>
<accession>A0ABT5NVE3</accession>
<gene>
    <name evidence="7" type="ORF">M5G11_16635</name>
</gene>
<evidence type="ECO:0000256" key="1">
    <source>
        <dbReference type="ARBA" id="ARBA00022475"/>
    </source>
</evidence>
<dbReference type="InterPro" id="IPR010445">
    <property type="entry name" value="LapA_dom"/>
</dbReference>
<dbReference type="RefSeq" id="WP_273911998.1">
    <property type="nucleotide sequence ID" value="NZ_JAMDGX010000048.1"/>
</dbReference>
<evidence type="ECO:0000256" key="2">
    <source>
        <dbReference type="ARBA" id="ARBA00022692"/>
    </source>
</evidence>
<keyword evidence="4 5" id="KW-0472">Membrane</keyword>
<protein>
    <submittedName>
        <fullName evidence="7">Lipopolysaccharide assembly protein LapA domain-containing protein</fullName>
    </submittedName>
</protein>
<feature type="transmembrane region" description="Helical" evidence="5">
    <location>
        <begin position="7"/>
        <end position="25"/>
    </location>
</feature>
<keyword evidence="1" id="KW-1003">Cell membrane</keyword>
<keyword evidence="2 5" id="KW-0812">Transmembrane</keyword>
<keyword evidence="3 5" id="KW-1133">Transmembrane helix</keyword>
<evidence type="ECO:0000259" key="6">
    <source>
        <dbReference type="Pfam" id="PF06305"/>
    </source>
</evidence>
<sequence>MHSIKRLALALSILAIAAAVLFFVLENQQSVALVLFGWSAPPVPLAILVLVALLAGLVVGPLLSGYIVLRSRRRLRRSLRRAEQPG</sequence>
<organism evidence="7 8">
    <name type="scientific">Pseudomonas fontis</name>
    <dbReference type="NCBI Taxonomy" id="2942633"/>
    <lineage>
        <taxon>Bacteria</taxon>
        <taxon>Pseudomonadati</taxon>
        <taxon>Pseudomonadota</taxon>
        <taxon>Gammaproteobacteria</taxon>
        <taxon>Pseudomonadales</taxon>
        <taxon>Pseudomonadaceae</taxon>
        <taxon>Pseudomonas</taxon>
    </lineage>
</organism>
<comment type="caution">
    <text evidence="7">The sequence shown here is derived from an EMBL/GenBank/DDBJ whole genome shotgun (WGS) entry which is preliminary data.</text>
</comment>
<proteinExistence type="predicted"/>
<keyword evidence="8" id="KW-1185">Reference proteome</keyword>
<evidence type="ECO:0000256" key="4">
    <source>
        <dbReference type="ARBA" id="ARBA00023136"/>
    </source>
</evidence>
<evidence type="ECO:0000256" key="3">
    <source>
        <dbReference type="ARBA" id="ARBA00022989"/>
    </source>
</evidence>